<proteinExistence type="predicted"/>
<dbReference type="Proteomes" id="UP001054945">
    <property type="component" value="Unassembled WGS sequence"/>
</dbReference>
<dbReference type="AlphaFoldDB" id="A0AAV4UKZ5"/>
<name>A0AAV4UKZ5_CAEEX</name>
<gene>
    <name evidence="1" type="ORF">CEXT_784761</name>
</gene>
<accession>A0AAV4UKZ5</accession>
<evidence type="ECO:0000313" key="2">
    <source>
        <dbReference type="Proteomes" id="UP001054945"/>
    </source>
</evidence>
<comment type="caution">
    <text evidence="1">The sequence shown here is derived from an EMBL/GenBank/DDBJ whole genome shotgun (WGS) entry which is preliminary data.</text>
</comment>
<evidence type="ECO:0000313" key="1">
    <source>
        <dbReference type="EMBL" id="GIY58185.1"/>
    </source>
</evidence>
<keyword evidence="2" id="KW-1185">Reference proteome</keyword>
<reference evidence="1 2" key="1">
    <citation type="submission" date="2021-06" db="EMBL/GenBank/DDBJ databases">
        <title>Caerostris extrusa draft genome.</title>
        <authorList>
            <person name="Kono N."/>
            <person name="Arakawa K."/>
        </authorList>
    </citation>
    <scope>NUCLEOTIDE SEQUENCE [LARGE SCALE GENOMIC DNA]</scope>
</reference>
<sequence>MEAKQLTFMLEEEGRKKKTVQKTELGECLKFRESSNYKELKKDGILSRKLKKGNWLPQSHVAFHDSFPFLFLGFSTYFCLMLRRIVLWLALDIVKAFSRLCFSSCLLAVLPAHTLIKLYPDSAIFFGLQTTEKLCLQSISQGENTFAFGLLPITIQFTEENSKHLILTMF</sequence>
<organism evidence="1 2">
    <name type="scientific">Caerostris extrusa</name>
    <name type="common">Bark spider</name>
    <name type="synonym">Caerostris bankana</name>
    <dbReference type="NCBI Taxonomy" id="172846"/>
    <lineage>
        <taxon>Eukaryota</taxon>
        <taxon>Metazoa</taxon>
        <taxon>Ecdysozoa</taxon>
        <taxon>Arthropoda</taxon>
        <taxon>Chelicerata</taxon>
        <taxon>Arachnida</taxon>
        <taxon>Araneae</taxon>
        <taxon>Araneomorphae</taxon>
        <taxon>Entelegynae</taxon>
        <taxon>Araneoidea</taxon>
        <taxon>Araneidae</taxon>
        <taxon>Caerostris</taxon>
    </lineage>
</organism>
<dbReference type="EMBL" id="BPLR01013031">
    <property type="protein sequence ID" value="GIY58185.1"/>
    <property type="molecule type" value="Genomic_DNA"/>
</dbReference>
<protein>
    <submittedName>
        <fullName evidence="1">Uncharacterized protein</fullName>
    </submittedName>
</protein>